<evidence type="ECO:0000313" key="1">
    <source>
        <dbReference type="EMBL" id="KAL2455356.1"/>
    </source>
</evidence>
<organism evidence="1 2">
    <name type="scientific">Abeliophyllum distichum</name>
    <dbReference type="NCBI Taxonomy" id="126358"/>
    <lineage>
        <taxon>Eukaryota</taxon>
        <taxon>Viridiplantae</taxon>
        <taxon>Streptophyta</taxon>
        <taxon>Embryophyta</taxon>
        <taxon>Tracheophyta</taxon>
        <taxon>Spermatophyta</taxon>
        <taxon>Magnoliopsida</taxon>
        <taxon>eudicotyledons</taxon>
        <taxon>Gunneridae</taxon>
        <taxon>Pentapetalae</taxon>
        <taxon>asterids</taxon>
        <taxon>lamiids</taxon>
        <taxon>Lamiales</taxon>
        <taxon>Oleaceae</taxon>
        <taxon>Forsythieae</taxon>
        <taxon>Abeliophyllum</taxon>
    </lineage>
</organism>
<gene>
    <name evidence="1" type="ORF">Adt_47323</name>
</gene>
<name>A0ABD1NUS4_9LAMI</name>
<dbReference type="AlphaFoldDB" id="A0ABD1NUS4"/>
<proteinExistence type="predicted"/>
<keyword evidence="2" id="KW-1185">Reference proteome</keyword>
<protein>
    <submittedName>
        <fullName evidence="1">Uncharacterized protein</fullName>
    </submittedName>
</protein>
<sequence length="107" mass="11687">MAMVTIDMAWGLVLNSEVHIIIKSFIGNLDQAKVKSKKLFEDLQAMCSTNTKLGSTNKALQSKVGVLVSNEVVLKIKIDAATEDARQPEMRALEAQGAKGPRWSSEL</sequence>
<dbReference type="EMBL" id="JBFOLK010000192">
    <property type="protein sequence ID" value="KAL2455356.1"/>
    <property type="molecule type" value="Genomic_DNA"/>
</dbReference>
<accession>A0ABD1NUS4</accession>
<reference evidence="2" key="1">
    <citation type="submission" date="2024-07" db="EMBL/GenBank/DDBJ databases">
        <title>Two chromosome-level genome assemblies of Korean endemic species Abeliophyllum distichum and Forsythia ovata (Oleaceae).</title>
        <authorList>
            <person name="Jang H."/>
        </authorList>
    </citation>
    <scope>NUCLEOTIDE SEQUENCE [LARGE SCALE GENOMIC DNA]</scope>
</reference>
<evidence type="ECO:0000313" key="2">
    <source>
        <dbReference type="Proteomes" id="UP001604336"/>
    </source>
</evidence>
<comment type="caution">
    <text evidence="1">The sequence shown here is derived from an EMBL/GenBank/DDBJ whole genome shotgun (WGS) entry which is preliminary data.</text>
</comment>
<dbReference type="Proteomes" id="UP001604336">
    <property type="component" value="Unassembled WGS sequence"/>
</dbReference>